<organism evidence="4 5">
    <name type="scientific">Micromonospora endophytica</name>
    <dbReference type="NCBI Taxonomy" id="515350"/>
    <lineage>
        <taxon>Bacteria</taxon>
        <taxon>Bacillati</taxon>
        <taxon>Actinomycetota</taxon>
        <taxon>Actinomycetes</taxon>
        <taxon>Micromonosporales</taxon>
        <taxon>Micromonosporaceae</taxon>
        <taxon>Micromonospora</taxon>
    </lineage>
</organism>
<dbReference type="InterPro" id="IPR050109">
    <property type="entry name" value="HTH-type_TetR-like_transc_reg"/>
</dbReference>
<dbReference type="GO" id="GO:0003700">
    <property type="term" value="F:DNA-binding transcription factor activity"/>
    <property type="evidence" value="ECO:0007669"/>
    <property type="project" value="TreeGrafter"/>
</dbReference>
<evidence type="ECO:0000256" key="2">
    <source>
        <dbReference type="ARBA" id="ARBA00023125"/>
    </source>
</evidence>
<dbReference type="Proteomes" id="UP000248627">
    <property type="component" value="Unassembled WGS sequence"/>
</dbReference>
<dbReference type="InterPro" id="IPR001647">
    <property type="entry name" value="HTH_TetR"/>
</dbReference>
<dbReference type="AlphaFoldDB" id="A0A2W2D9A3"/>
<evidence type="ECO:0000256" key="3">
    <source>
        <dbReference type="ARBA" id="ARBA00023163"/>
    </source>
</evidence>
<dbReference type="SUPFAM" id="SSF46689">
    <property type="entry name" value="Homeodomain-like"/>
    <property type="match status" value="1"/>
</dbReference>
<keyword evidence="5" id="KW-1185">Reference proteome</keyword>
<reference evidence="4 5" key="1">
    <citation type="submission" date="2018-01" db="EMBL/GenBank/DDBJ databases">
        <title>Draft genome sequence of Jishengella endophytica.</title>
        <authorList>
            <person name="Sahin N."/>
            <person name="Ay H."/>
            <person name="Saygin H."/>
        </authorList>
    </citation>
    <scope>NUCLEOTIDE SEQUENCE [LARGE SCALE GENOMIC DNA]</scope>
    <source>
        <strain evidence="4 5">DSM 45430</strain>
    </source>
</reference>
<keyword evidence="1" id="KW-0805">Transcription regulation</keyword>
<dbReference type="RefSeq" id="WP_111243400.1">
    <property type="nucleotide sequence ID" value="NZ_AP023358.1"/>
</dbReference>
<evidence type="ECO:0000313" key="5">
    <source>
        <dbReference type="Proteomes" id="UP000248627"/>
    </source>
</evidence>
<dbReference type="PANTHER" id="PTHR30055">
    <property type="entry name" value="HTH-TYPE TRANSCRIPTIONAL REGULATOR RUTR"/>
    <property type="match status" value="1"/>
</dbReference>
<dbReference type="InterPro" id="IPR009057">
    <property type="entry name" value="Homeodomain-like_sf"/>
</dbReference>
<dbReference type="PROSITE" id="PS50977">
    <property type="entry name" value="HTH_TETR_2"/>
    <property type="match status" value="1"/>
</dbReference>
<dbReference type="Gene3D" id="1.10.357.10">
    <property type="entry name" value="Tetracycline Repressor, domain 2"/>
    <property type="match status" value="1"/>
</dbReference>
<sequence length="360" mass="37693">MVRLTRAQQQERTRAAVLAAAVQEFTEHGYADAKVDRIAARAELTRGAVYSNFPSKRSLYLAVLLDSLPGLAATGTTAVAPAGPVDVAGGAEAFARVRLERLPLAGDPAAASKLRCLSLTGVFDDEPGRTALAEVTRLESLLLAIALESCRARDTSRRVRLAELILTLLDGAAHLAQTAPGFGDPFDVARACRHLAGLDADDTWDPPHLPFVAAAQQCHDAWTPPEGLRDEITGGPPALDADGLIVVLGTGRLGAAEEAVRAARPRDAVTVAVVTTDPAESGALVRLRILDIVACLRRVFGPAFTPTLRLVLDERAALAAALDIGATEQTEAAVRLRAGHIVARSHGRGAAYAAATALVT</sequence>
<proteinExistence type="predicted"/>
<accession>A0A2W2D9A3</accession>
<dbReference type="EMBL" id="POTX01000064">
    <property type="protein sequence ID" value="PZF97289.1"/>
    <property type="molecule type" value="Genomic_DNA"/>
</dbReference>
<dbReference type="Pfam" id="PF00440">
    <property type="entry name" value="TetR_N"/>
    <property type="match status" value="1"/>
</dbReference>
<keyword evidence="3" id="KW-0804">Transcription</keyword>
<protein>
    <submittedName>
        <fullName evidence="4">TetR family transcriptional regulator</fullName>
    </submittedName>
</protein>
<dbReference type="PANTHER" id="PTHR30055:SF234">
    <property type="entry name" value="HTH-TYPE TRANSCRIPTIONAL REGULATOR BETI"/>
    <property type="match status" value="1"/>
</dbReference>
<gene>
    <name evidence="4" type="ORF">C1I93_12305</name>
</gene>
<dbReference type="PRINTS" id="PR00455">
    <property type="entry name" value="HTHTETR"/>
</dbReference>
<dbReference type="GO" id="GO:0000976">
    <property type="term" value="F:transcription cis-regulatory region binding"/>
    <property type="evidence" value="ECO:0007669"/>
    <property type="project" value="TreeGrafter"/>
</dbReference>
<name>A0A2W2D9A3_9ACTN</name>
<comment type="caution">
    <text evidence="4">The sequence shown here is derived from an EMBL/GenBank/DDBJ whole genome shotgun (WGS) entry which is preliminary data.</text>
</comment>
<evidence type="ECO:0000256" key="1">
    <source>
        <dbReference type="ARBA" id="ARBA00023015"/>
    </source>
</evidence>
<dbReference type="OrthoDB" id="3813186at2"/>
<keyword evidence="2" id="KW-0238">DNA-binding</keyword>
<evidence type="ECO:0000313" key="4">
    <source>
        <dbReference type="EMBL" id="PZF97289.1"/>
    </source>
</evidence>